<evidence type="ECO:0000256" key="10">
    <source>
        <dbReference type="RuleBase" id="RU003435"/>
    </source>
</evidence>
<evidence type="ECO:0000256" key="1">
    <source>
        <dbReference type="ARBA" id="ARBA00004173"/>
    </source>
</evidence>
<dbReference type="InterPro" id="IPR024077">
    <property type="entry name" value="Neurolysin/TOP_dom2"/>
</dbReference>
<dbReference type="GO" id="GO:0005739">
    <property type="term" value="C:mitochondrion"/>
    <property type="evidence" value="ECO:0007669"/>
    <property type="project" value="UniProtKB-SubCell"/>
</dbReference>
<gene>
    <name evidence="12" type="ORF">NDN08_006536</name>
</gene>
<evidence type="ECO:0000256" key="8">
    <source>
        <dbReference type="ARBA" id="ARBA00023049"/>
    </source>
</evidence>
<dbReference type="Gene3D" id="3.40.390.10">
    <property type="entry name" value="Collagenase (Catalytic Domain)"/>
    <property type="match status" value="1"/>
</dbReference>
<dbReference type="PANTHER" id="PTHR11804">
    <property type="entry name" value="PROTEASE M3 THIMET OLIGOPEPTIDASE-RELATED"/>
    <property type="match status" value="1"/>
</dbReference>
<proteinExistence type="inferred from homology"/>
<evidence type="ECO:0000313" key="12">
    <source>
        <dbReference type="EMBL" id="KAJ8902128.1"/>
    </source>
</evidence>
<name>A0AAV8UKM1_9RHOD</name>
<evidence type="ECO:0000256" key="3">
    <source>
        <dbReference type="ARBA" id="ARBA00022670"/>
    </source>
</evidence>
<keyword evidence="4 10" id="KW-0479">Metal-binding</keyword>
<keyword evidence="13" id="KW-1185">Reference proteome</keyword>
<evidence type="ECO:0000256" key="2">
    <source>
        <dbReference type="ARBA" id="ARBA00006040"/>
    </source>
</evidence>
<dbReference type="GO" id="GO:0046872">
    <property type="term" value="F:metal ion binding"/>
    <property type="evidence" value="ECO:0007669"/>
    <property type="project" value="UniProtKB-UniRule"/>
</dbReference>
<dbReference type="InterPro" id="IPR024079">
    <property type="entry name" value="MetalloPept_cat_dom_sf"/>
</dbReference>
<dbReference type="CDD" id="cd06457">
    <property type="entry name" value="M3A_MIP"/>
    <property type="match status" value="1"/>
</dbReference>
<dbReference type="Gene3D" id="1.10.1370.10">
    <property type="entry name" value="Neurolysin, domain 3"/>
    <property type="match status" value="1"/>
</dbReference>
<dbReference type="Proteomes" id="UP001157974">
    <property type="component" value="Unassembled WGS sequence"/>
</dbReference>
<dbReference type="AlphaFoldDB" id="A0AAV8UKM1"/>
<keyword evidence="8 10" id="KW-0482">Metalloprotease</keyword>
<comment type="cofactor">
    <cofactor evidence="10">
        <name>Zn(2+)</name>
        <dbReference type="ChEBI" id="CHEBI:29105"/>
    </cofactor>
    <text evidence="10">Binds 1 zinc ion.</text>
</comment>
<evidence type="ECO:0000259" key="11">
    <source>
        <dbReference type="Pfam" id="PF01432"/>
    </source>
</evidence>
<evidence type="ECO:0000256" key="9">
    <source>
        <dbReference type="ARBA" id="ARBA00023128"/>
    </source>
</evidence>
<dbReference type="GO" id="GO:0006508">
    <property type="term" value="P:proteolysis"/>
    <property type="evidence" value="ECO:0007669"/>
    <property type="project" value="UniProtKB-KW"/>
</dbReference>
<dbReference type="PANTHER" id="PTHR11804:SF79">
    <property type="entry name" value="MITOCHONDRIAL INTERMEDIATE PEPTIDASE"/>
    <property type="match status" value="1"/>
</dbReference>
<protein>
    <recommendedName>
        <fullName evidence="11">Peptidase M3A/M3B catalytic domain-containing protein</fullName>
    </recommendedName>
</protein>
<evidence type="ECO:0000256" key="6">
    <source>
        <dbReference type="ARBA" id="ARBA00022833"/>
    </source>
</evidence>
<keyword evidence="6 10" id="KW-0862">Zinc</keyword>
<feature type="domain" description="Peptidase M3A/M3B catalytic" evidence="11">
    <location>
        <begin position="246"/>
        <end position="687"/>
    </location>
</feature>
<dbReference type="SUPFAM" id="SSF55486">
    <property type="entry name" value="Metalloproteases ('zincins'), catalytic domain"/>
    <property type="match status" value="1"/>
</dbReference>
<evidence type="ECO:0000256" key="7">
    <source>
        <dbReference type="ARBA" id="ARBA00022946"/>
    </source>
</evidence>
<reference evidence="12 13" key="1">
    <citation type="journal article" date="2023" name="Nat. Commun.">
        <title>Origin of minicircular mitochondrial genomes in red algae.</title>
        <authorList>
            <person name="Lee Y."/>
            <person name="Cho C.H."/>
            <person name="Lee Y.M."/>
            <person name="Park S.I."/>
            <person name="Yang J.H."/>
            <person name="West J.A."/>
            <person name="Bhattacharya D."/>
            <person name="Yoon H.S."/>
        </authorList>
    </citation>
    <scope>NUCLEOTIDE SEQUENCE [LARGE SCALE GENOMIC DNA]</scope>
    <source>
        <strain evidence="12 13">CCMP1338</strain>
        <tissue evidence="12">Whole cell</tissue>
    </source>
</reference>
<evidence type="ECO:0000313" key="13">
    <source>
        <dbReference type="Proteomes" id="UP001157974"/>
    </source>
</evidence>
<dbReference type="GO" id="GO:0006518">
    <property type="term" value="P:peptide metabolic process"/>
    <property type="evidence" value="ECO:0007669"/>
    <property type="project" value="TreeGrafter"/>
</dbReference>
<keyword evidence="3 10" id="KW-0645">Protease</keyword>
<comment type="similarity">
    <text evidence="2 10">Belongs to the peptidase M3 family.</text>
</comment>
<sequence length="707" mass="78985">MLRCQSLRVRFARRLFSASFSRKDGLAVSSVHETHADDVGQFGLRGLHRPSDWSKISSQCVEQCNALVTKCSTGSTVSPIVLQHLDALSDTLCRVVDCAELCRNVHPDPDFRSAADYAFSDVGAYMQGLNAHAALYDALVKLEASGHDLSAEERIMSASLKKDFEQGGIGLGTADRGTVVALNSRMHELGSQFTQNLQQNTLKEISFHPEALKPLPSALIRSLKRSSSDPGKVIIPMLPSAVSTVMQWVSNPTVRRQVYEASVCHPNTEVLKHLLNVREDLANALSFDNYLSISLRDRASTESPMNFLESLSKEVEKKAQQEVKILKSLKNEAEGAGSGGHIYPWDRSYYMAQAKAKMSKPSDGSSLCEYFSLSSCVEGMGMLVKSLFGIDLLECEASENELWHSDVKKMQMRHETEGVLGYIYLDLYPRAGKYNHAAQFTIRCGREQGPGLDYQKPVVALVCNFTNASGSDPVLLSHGEAETLFHEFGHACHSLLSRTKFQHLSGTRGPVDFVEIPSHLFEHFIWDHRVLSKFARSVYTGRAISQNEIDRFQKDSTMFSGMDIQQQILLSAFDLELHTKPSSSNWTQVYSDLFKTFACITPANNVPWETTFGHVVGYGAGYYSYLYAKVIASEIWQALFQNDPTSRASGDRLRFDFLMYGGSRDPKELITSLVGQDMSVRSYLRDAGILDDGEHEKENRERFKFLF</sequence>
<accession>A0AAV8UKM1</accession>
<organism evidence="12 13">
    <name type="scientific">Rhodosorus marinus</name>
    <dbReference type="NCBI Taxonomy" id="101924"/>
    <lineage>
        <taxon>Eukaryota</taxon>
        <taxon>Rhodophyta</taxon>
        <taxon>Stylonematophyceae</taxon>
        <taxon>Stylonematales</taxon>
        <taxon>Stylonemataceae</taxon>
        <taxon>Rhodosorus</taxon>
    </lineage>
</organism>
<comment type="caution">
    <text evidence="12">The sequence shown here is derived from an EMBL/GenBank/DDBJ whole genome shotgun (WGS) entry which is preliminary data.</text>
</comment>
<dbReference type="EMBL" id="JAMWBK010000009">
    <property type="protein sequence ID" value="KAJ8902128.1"/>
    <property type="molecule type" value="Genomic_DNA"/>
</dbReference>
<dbReference type="InterPro" id="IPR033851">
    <property type="entry name" value="M3A_MIP"/>
</dbReference>
<dbReference type="GO" id="GO:0004222">
    <property type="term" value="F:metalloendopeptidase activity"/>
    <property type="evidence" value="ECO:0007669"/>
    <property type="project" value="InterPro"/>
</dbReference>
<comment type="subcellular location">
    <subcellularLocation>
        <location evidence="1">Mitochondrion</location>
    </subcellularLocation>
</comment>
<keyword evidence="5 10" id="KW-0378">Hydrolase</keyword>
<dbReference type="Pfam" id="PF01432">
    <property type="entry name" value="Peptidase_M3"/>
    <property type="match status" value="1"/>
</dbReference>
<dbReference type="InterPro" id="IPR045090">
    <property type="entry name" value="Pept_M3A_M3B"/>
</dbReference>
<dbReference type="InterPro" id="IPR001567">
    <property type="entry name" value="Pept_M3A_M3B_dom"/>
</dbReference>
<keyword evidence="7" id="KW-0809">Transit peptide</keyword>
<evidence type="ECO:0000256" key="5">
    <source>
        <dbReference type="ARBA" id="ARBA00022801"/>
    </source>
</evidence>
<keyword evidence="9" id="KW-0496">Mitochondrion</keyword>
<evidence type="ECO:0000256" key="4">
    <source>
        <dbReference type="ARBA" id="ARBA00022723"/>
    </source>
</evidence>